<evidence type="ECO:0000256" key="1">
    <source>
        <dbReference type="ARBA" id="ARBA00004613"/>
    </source>
</evidence>
<comment type="function">
    <text evidence="8">Cytokine with immunoregulatory activity. May promote the transition between innate and adaptive immunity. Induces the production of IgG(1) and IgG(3) in B-cells. Implicated in the generation and maintenance of T follicular helper (Tfh) cells and the formation of germinal-centers. Together with IL6, control the early generation of Tfh cells and are critical for an effective antibody response to acute viral infection. May play a role in proliferation and maturation of natural killer (NK) cells in synergy with IL15. May regulate proliferation of mature B- and T-cells in response to activating stimuli. In synergy with IL15 and IL18 stimulates interferon gamma production in T-cells and NK cells. During T-cell mediated immune response may inhibit dendritic cells (DC) activation and maturation.</text>
</comment>
<dbReference type="GO" id="GO:0006955">
    <property type="term" value="P:immune response"/>
    <property type="evidence" value="ECO:0007669"/>
    <property type="project" value="InterPro"/>
</dbReference>
<evidence type="ECO:0000313" key="10">
    <source>
        <dbReference type="Ensembl" id="ENSSANP00000013628.1"/>
    </source>
</evidence>
<proteinExistence type="inferred from homology"/>
<name>A0A671L3N9_9TELE</name>
<dbReference type="InterPro" id="IPR009079">
    <property type="entry name" value="4_helix_cytokine-like_core"/>
</dbReference>
<evidence type="ECO:0000256" key="7">
    <source>
        <dbReference type="ARBA" id="ARBA00039957"/>
    </source>
</evidence>
<dbReference type="Ensembl" id="ENSSANT00000014542.1">
    <property type="protein sequence ID" value="ENSSANP00000013628.1"/>
    <property type="gene ID" value="ENSSANG00000007254.1"/>
</dbReference>
<keyword evidence="3" id="KW-0202">Cytokine</keyword>
<evidence type="ECO:0000256" key="8">
    <source>
        <dbReference type="ARBA" id="ARBA00045924"/>
    </source>
</evidence>
<dbReference type="InterPro" id="IPR003443">
    <property type="entry name" value="IL-15/IL-21_fam"/>
</dbReference>
<keyword evidence="5 9" id="KW-0732">Signal</keyword>
<feature type="signal peptide" evidence="9">
    <location>
        <begin position="1"/>
        <end position="21"/>
    </location>
</feature>
<dbReference type="PANTHER" id="PTHR14356:SF2">
    <property type="entry name" value="INTERLEUKIN-21"/>
    <property type="match status" value="1"/>
</dbReference>
<dbReference type="SUPFAM" id="SSF47266">
    <property type="entry name" value="4-helical cytokines"/>
    <property type="match status" value="1"/>
</dbReference>
<protein>
    <recommendedName>
        <fullName evidence="7">Interleukin-21</fullName>
    </recommendedName>
</protein>
<dbReference type="Gene3D" id="1.20.1250.70">
    <property type="entry name" value="Interleukin-15/Interleukin-21"/>
    <property type="match status" value="1"/>
</dbReference>
<evidence type="ECO:0000256" key="5">
    <source>
        <dbReference type="ARBA" id="ARBA00022729"/>
    </source>
</evidence>
<sequence length="145" mass="16291">MKASVCFVFAVVCWFAAQAESSPKILTLSKVMNELNKINQGMNKSRTLNSPTINDLEDCCVKSALDCFRAKVFHLSVTDAKLKRSQKIISHELRKSVIVSVVSNCKPEEIQKAQCKSCDSYKKVDSQTFVQNFQTLMQKIYASEA</sequence>
<dbReference type="GO" id="GO:0005126">
    <property type="term" value="F:cytokine receptor binding"/>
    <property type="evidence" value="ECO:0007669"/>
    <property type="project" value="InterPro"/>
</dbReference>
<comment type="subcellular location">
    <subcellularLocation>
        <location evidence="1">Secreted</location>
    </subcellularLocation>
</comment>
<reference evidence="10" key="1">
    <citation type="submission" date="2025-08" db="UniProtKB">
        <authorList>
            <consortium name="Ensembl"/>
        </authorList>
    </citation>
    <scope>IDENTIFICATION</scope>
</reference>
<reference evidence="10" key="2">
    <citation type="submission" date="2025-09" db="UniProtKB">
        <authorList>
            <consortium name="Ensembl"/>
        </authorList>
    </citation>
    <scope>IDENTIFICATION</scope>
</reference>
<dbReference type="Proteomes" id="UP000472260">
    <property type="component" value="Unassembled WGS sequence"/>
</dbReference>
<dbReference type="PANTHER" id="PTHR14356">
    <property type="entry name" value="INTERLEUKIN-15-RELATED"/>
    <property type="match status" value="1"/>
</dbReference>
<dbReference type="GO" id="GO:0005615">
    <property type="term" value="C:extracellular space"/>
    <property type="evidence" value="ECO:0007669"/>
    <property type="project" value="UniProtKB-KW"/>
</dbReference>
<evidence type="ECO:0000256" key="6">
    <source>
        <dbReference type="ARBA" id="ARBA00023157"/>
    </source>
</evidence>
<evidence type="ECO:0000256" key="3">
    <source>
        <dbReference type="ARBA" id="ARBA00022514"/>
    </source>
</evidence>
<keyword evidence="6" id="KW-1015">Disulfide bond</keyword>
<gene>
    <name evidence="10" type="primary">il21</name>
</gene>
<evidence type="ECO:0000256" key="9">
    <source>
        <dbReference type="SAM" id="SignalP"/>
    </source>
</evidence>
<feature type="chain" id="PRO_5025563858" description="Interleukin-21" evidence="9">
    <location>
        <begin position="22"/>
        <end position="145"/>
    </location>
</feature>
<dbReference type="GO" id="GO:0005125">
    <property type="term" value="F:cytokine activity"/>
    <property type="evidence" value="ECO:0007669"/>
    <property type="project" value="UniProtKB-KW"/>
</dbReference>
<comment type="similarity">
    <text evidence="2">Belongs to the IL-15/IL-21 family.</text>
</comment>
<accession>A0A671L3N9</accession>
<evidence type="ECO:0000256" key="2">
    <source>
        <dbReference type="ARBA" id="ARBA00006050"/>
    </source>
</evidence>
<dbReference type="AlphaFoldDB" id="A0A671L3N9"/>
<organism evidence="10 11">
    <name type="scientific">Sinocyclocheilus anshuiensis</name>
    <dbReference type="NCBI Taxonomy" id="1608454"/>
    <lineage>
        <taxon>Eukaryota</taxon>
        <taxon>Metazoa</taxon>
        <taxon>Chordata</taxon>
        <taxon>Craniata</taxon>
        <taxon>Vertebrata</taxon>
        <taxon>Euteleostomi</taxon>
        <taxon>Actinopterygii</taxon>
        <taxon>Neopterygii</taxon>
        <taxon>Teleostei</taxon>
        <taxon>Ostariophysi</taxon>
        <taxon>Cypriniformes</taxon>
        <taxon>Cyprinidae</taxon>
        <taxon>Cyprininae</taxon>
        <taxon>Sinocyclocheilus</taxon>
    </lineage>
</organism>
<keyword evidence="11" id="KW-1185">Reference proteome</keyword>
<evidence type="ECO:0000256" key="4">
    <source>
        <dbReference type="ARBA" id="ARBA00022525"/>
    </source>
</evidence>
<keyword evidence="4" id="KW-0964">Secreted</keyword>
<evidence type="ECO:0000313" key="11">
    <source>
        <dbReference type="Proteomes" id="UP000472260"/>
    </source>
</evidence>